<dbReference type="GO" id="GO:0004368">
    <property type="term" value="F:glycerol-3-phosphate dehydrogenase (quinone) activity"/>
    <property type="evidence" value="ECO:0007669"/>
    <property type="project" value="UniProtKB-EC"/>
</dbReference>
<evidence type="ECO:0000256" key="1">
    <source>
        <dbReference type="ARBA" id="ARBA00001974"/>
    </source>
</evidence>
<keyword evidence="9" id="KW-1185">Reference proteome</keyword>
<dbReference type="InterPro" id="IPR000447">
    <property type="entry name" value="G3P_DH_FAD-dep"/>
</dbReference>
<dbReference type="InterPro" id="IPR036188">
    <property type="entry name" value="FAD/NAD-bd_sf"/>
</dbReference>
<comment type="cofactor">
    <cofactor evidence="1">
        <name>FAD</name>
        <dbReference type="ChEBI" id="CHEBI:57692"/>
    </cofactor>
</comment>
<feature type="domain" description="FAD dependent oxidoreductase" evidence="7">
    <location>
        <begin position="8"/>
        <end position="121"/>
    </location>
</feature>
<sequence length="144" mass="15831">MMDDSNLKATCVYHDGTFNDARMNATLAITAIDNGATVLNYMEVLQLLKEDGKLIGVRAKNRETGEEFNIKATATVNATGPFADKLLEMDEDPLGLPPKKPEAPRMVVPSSGVHVVLPEYYCPRDMGLLDPSTADGRKKKFKIF</sequence>
<dbReference type="EC" id="1.1.5.3" evidence="3"/>
<dbReference type="EMBL" id="JASBNA010000117">
    <property type="protein sequence ID" value="KAK7676422.1"/>
    <property type="molecule type" value="Genomic_DNA"/>
</dbReference>
<protein>
    <recommendedName>
        <fullName evidence="3">glycerol-3-phosphate dehydrogenase</fullName>
        <ecNumber evidence="3">1.1.5.3</ecNumber>
    </recommendedName>
</protein>
<dbReference type="PANTHER" id="PTHR11985:SF15">
    <property type="entry name" value="GLYCEROL-3-PHOSPHATE DEHYDROGENASE, MITOCHONDRIAL"/>
    <property type="match status" value="1"/>
</dbReference>
<evidence type="ECO:0000256" key="3">
    <source>
        <dbReference type="ARBA" id="ARBA00013029"/>
    </source>
</evidence>
<reference evidence="8 9" key="1">
    <citation type="submission" date="2022-09" db="EMBL/GenBank/DDBJ databases">
        <authorList>
            <person name="Palmer J.M."/>
        </authorList>
    </citation>
    <scope>NUCLEOTIDE SEQUENCE [LARGE SCALE GENOMIC DNA]</scope>
    <source>
        <strain evidence="8 9">DSM 7382</strain>
    </source>
</reference>
<dbReference type="Pfam" id="PF01266">
    <property type="entry name" value="DAO"/>
    <property type="match status" value="1"/>
</dbReference>
<evidence type="ECO:0000256" key="5">
    <source>
        <dbReference type="ARBA" id="ARBA00022827"/>
    </source>
</evidence>
<dbReference type="AlphaFoldDB" id="A0AAW0FGR1"/>
<keyword evidence="4" id="KW-0285">Flavoprotein</keyword>
<dbReference type="GO" id="GO:0006072">
    <property type="term" value="P:glycerol-3-phosphate metabolic process"/>
    <property type="evidence" value="ECO:0007669"/>
    <property type="project" value="InterPro"/>
</dbReference>
<evidence type="ECO:0000256" key="6">
    <source>
        <dbReference type="ARBA" id="ARBA00023002"/>
    </source>
</evidence>
<dbReference type="Gene3D" id="3.50.50.60">
    <property type="entry name" value="FAD/NAD(P)-binding domain"/>
    <property type="match status" value="1"/>
</dbReference>
<evidence type="ECO:0000259" key="7">
    <source>
        <dbReference type="Pfam" id="PF01266"/>
    </source>
</evidence>
<organism evidence="8 9">
    <name type="scientific">Cerrena zonata</name>
    <dbReference type="NCBI Taxonomy" id="2478898"/>
    <lineage>
        <taxon>Eukaryota</taxon>
        <taxon>Fungi</taxon>
        <taxon>Dikarya</taxon>
        <taxon>Basidiomycota</taxon>
        <taxon>Agaricomycotina</taxon>
        <taxon>Agaricomycetes</taxon>
        <taxon>Polyporales</taxon>
        <taxon>Cerrenaceae</taxon>
        <taxon>Cerrena</taxon>
    </lineage>
</organism>
<comment type="caution">
    <text evidence="8">The sequence shown here is derived from an EMBL/GenBank/DDBJ whole genome shotgun (WGS) entry which is preliminary data.</text>
</comment>
<dbReference type="PANTHER" id="PTHR11985">
    <property type="entry name" value="GLYCEROL-3-PHOSPHATE DEHYDROGENASE"/>
    <property type="match status" value="1"/>
</dbReference>
<dbReference type="GO" id="GO:0005739">
    <property type="term" value="C:mitochondrion"/>
    <property type="evidence" value="ECO:0007669"/>
    <property type="project" value="TreeGrafter"/>
</dbReference>
<keyword evidence="5" id="KW-0274">FAD</keyword>
<comment type="similarity">
    <text evidence="2">Belongs to the FAD-dependent glycerol-3-phosphate dehydrogenase family.</text>
</comment>
<evidence type="ECO:0000313" key="9">
    <source>
        <dbReference type="Proteomes" id="UP001385951"/>
    </source>
</evidence>
<keyword evidence="6" id="KW-0560">Oxidoreductase</keyword>
<evidence type="ECO:0000256" key="2">
    <source>
        <dbReference type="ARBA" id="ARBA00007330"/>
    </source>
</evidence>
<dbReference type="InterPro" id="IPR006076">
    <property type="entry name" value="FAD-dep_OxRdtase"/>
</dbReference>
<gene>
    <name evidence="8" type="primary">GUT2</name>
    <name evidence="8" type="ORF">QCA50_020602</name>
</gene>
<evidence type="ECO:0000256" key="4">
    <source>
        <dbReference type="ARBA" id="ARBA00022630"/>
    </source>
</evidence>
<accession>A0AAW0FGR1</accession>
<proteinExistence type="inferred from homology"/>
<evidence type="ECO:0000313" key="8">
    <source>
        <dbReference type="EMBL" id="KAK7676422.1"/>
    </source>
</evidence>
<name>A0AAW0FGR1_9APHY</name>
<dbReference type="Proteomes" id="UP001385951">
    <property type="component" value="Unassembled WGS sequence"/>
</dbReference>
<dbReference type="SUPFAM" id="SSF51905">
    <property type="entry name" value="FAD/NAD(P)-binding domain"/>
    <property type="match status" value="1"/>
</dbReference>